<proteinExistence type="predicted"/>
<sequence>MQSLPQKTPRLFATVDLPDPISSNGFCAFVHDTTGYFIASGGTRNKLASILYRIGNNAVELVAKLPDLQRLGILNTSKDGLYLARLDIPGRLDPTTDTTLKVYALDTAITNKKFSEPLQQWTWPKASGCTKAIIRTDPNDAKQPYLFLKMPTDVEIWKFDSKSKKFVKKLELHEKLIQDFAVPDFVQTKAPSKPGTEGTTQTTTTAKGSTMLAATCVFRATDGSVAKRELRLYDIASASLLKKVEFALATGEATMLGGGVPVVWNSAGTLVAAWAYNATKAGIVMNTKGSEVAKISGCWSLSWFSVAGHSFLLGSDDGRAYVRPVKEGKEKTAKGEVTKVIVDAGYTLGNHADSDGPHGAKVEGLGDGFFGKVPDSLIVGKDLVLFAHKSPGAKLYLSRVSEPEKVPQ</sequence>
<name>A0A6A6VKZ4_9PLEO</name>
<gene>
    <name evidence="1" type="ORF">M011DRAFT_465156</name>
</gene>
<dbReference type="AlphaFoldDB" id="A0A6A6VKZ4"/>
<accession>A0A6A6VKZ4</accession>
<evidence type="ECO:0000313" key="1">
    <source>
        <dbReference type="EMBL" id="KAF2750394.1"/>
    </source>
</evidence>
<dbReference type="Proteomes" id="UP000799440">
    <property type="component" value="Unassembled WGS sequence"/>
</dbReference>
<dbReference type="SUPFAM" id="SSF50969">
    <property type="entry name" value="YVTN repeat-like/Quinoprotein amine dehydrogenase"/>
    <property type="match status" value="1"/>
</dbReference>
<dbReference type="InterPro" id="IPR011044">
    <property type="entry name" value="Quino_amine_DH_bsu"/>
</dbReference>
<protein>
    <submittedName>
        <fullName evidence="1">Uncharacterized protein</fullName>
    </submittedName>
</protein>
<organism evidence="1 2">
    <name type="scientific">Sporormia fimetaria CBS 119925</name>
    <dbReference type="NCBI Taxonomy" id="1340428"/>
    <lineage>
        <taxon>Eukaryota</taxon>
        <taxon>Fungi</taxon>
        <taxon>Dikarya</taxon>
        <taxon>Ascomycota</taxon>
        <taxon>Pezizomycotina</taxon>
        <taxon>Dothideomycetes</taxon>
        <taxon>Pleosporomycetidae</taxon>
        <taxon>Pleosporales</taxon>
        <taxon>Sporormiaceae</taxon>
        <taxon>Sporormia</taxon>
    </lineage>
</organism>
<reference evidence="1" key="1">
    <citation type="journal article" date="2020" name="Stud. Mycol.">
        <title>101 Dothideomycetes genomes: a test case for predicting lifestyles and emergence of pathogens.</title>
        <authorList>
            <person name="Haridas S."/>
            <person name="Albert R."/>
            <person name="Binder M."/>
            <person name="Bloem J."/>
            <person name="Labutti K."/>
            <person name="Salamov A."/>
            <person name="Andreopoulos B."/>
            <person name="Baker S."/>
            <person name="Barry K."/>
            <person name="Bills G."/>
            <person name="Bluhm B."/>
            <person name="Cannon C."/>
            <person name="Castanera R."/>
            <person name="Culley D."/>
            <person name="Daum C."/>
            <person name="Ezra D."/>
            <person name="Gonzalez J."/>
            <person name="Henrissat B."/>
            <person name="Kuo A."/>
            <person name="Liang C."/>
            <person name="Lipzen A."/>
            <person name="Lutzoni F."/>
            <person name="Magnuson J."/>
            <person name="Mondo S."/>
            <person name="Nolan M."/>
            <person name="Ohm R."/>
            <person name="Pangilinan J."/>
            <person name="Park H.-J."/>
            <person name="Ramirez L."/>
            <person name="Alfaro M."/>
            <person name="Sun H."/>
            <person name="Tritt A."/>
            <person name="Yoshinaga Y."/>
            <person name="Zwiers L.-H."/>
            <person name="Turgeon B."/>
            <person name="Goodwin S."/>
            <person name="Spatafora J."/>
            <person name="Crous P."/>
            <person name="Grigoriev I."/>
        </authorList>
    </citation>
    <scope>NUCLEOTIDE SEQUENCE</scope>
    <source>
        <strain evidence="1">CBS 119925</strain>
    </source>
</reference>
<evidence type="ECO:0000313" key="2">
    <source>
        <dbReference type="Proteomes" id="UP000799440"/>
    </source>
</evidence>
<dbReference type="EMBL" id="MU006564">
    <property type="protein sequence ID" value="KAF2750394.1"/>
    <property type="molecule type" value="Genomic_DNA"/>
</dbReference>
<keyword evidence="2" id="KW-1185">Reference proteome</keyword>